<feature type="region of interest" description="Disordered" evidence="2">
    <location>
        <begin position="79"/>
        <end position="672"/>
    </location>
</feature>
<feature type="compositionally biased region" description="Basic and acidic residues" evidence="2">
    <location>
        <begin position="182"/>
        <end position="196"/>
    </location>
</feature>
<feature type="compositionally biased region" description="Basic residues" evidence="2">
    <location>
        <begin position="143"/>
        <end position="181"/>
    </location>
</feature>
<feature type="compositionally biased region" description="Polar residues" evidence="2">
    <location>
        <begin position="650"/>
        <end position="660"/>
    </location>
</feature>
<organism evidence="3 4">
    <name type="scientific">Homarus americanus</name>
    <name type="common">American lobster</name>
    <dbReference type="NCBI Taxonomy" id="6706"/>
    <lineage>
        <taxon>Eukaryota</taxon>
        <taxon>Metazoa</taxon>
        <taxon>Ecdysozoa</taxon>
        <taxon>Arthropoda</taxon>
        <taxon>Crustacea</taxon>
        <taxon>Multicrustacea</taxon>
        <taxon>Malacostraca</taxon>
        <taxon>Eumalacostraca</taxon>
        <taxon>Eucarida</taxon>
        <taxon>Decapoda</taxon>
        <taxon>Pleocyemata</taxon>
        <taxon>Astacidea</taxon>
        <taxon>Nephropoidea</taxon>
        <taxon>Nephropidae</taxon>
        <taxon>Homarus</taxon>
    </lineage>
</organism>
<sequence length="1743" mass="193069">MSPPTSDNSVVQRKGNSCQQYSGYCKVVLPSDGNLRKPHPGSVSVMAAVTEGKYDAASNHDELDITNGKCVRNDLKVEEESDTTQVEGHSVVGRDKGSFRNFPGFVDMSSPGSSASLVKMDSKYSPEPPLCSAESGPLDTSDHHHHHHHHHHRDHHHHHHHKKKKHKERERDRAHHKKHRNRDKDRSGEPRIKWRSENGSSGSGTPERDVSEERSYTPPVHPDLRVASRRGRGSSEDGDSSRSLSLTPPRRLTSPHTHNNIHDRNNQQSHPDSSRVPLLPHRLGNTSPTASPSSPPIPPTSSVNPLTRPPGTPPMSRSSCIPPRSPGSPSPHKSPGTPTMTYPSIPFSYSMLSENTSSTRLCPSSPSPYSQRPHEASFTPDHQELPHPFKITRTPHTLQRSPGTPHTSKITRNSPPLRSPELPTPKITRNSPTPVRSPGTPPPPLRSPEIPPPPPRSPETPPLPPGSPESPPPPPVTKEIPHRLEGTISNSYSCEGRGLGTLEDPPPPPPLSPGTPPPLPLSSETPPPPPMSPGTPPPLDMSPRSPCTRNLLNHSPPSFKNLLPVLSPRAFSPSSHVESHENCANPVLNSESCLKDNLLQEDNPERDTPSPLPDCPFECPKSPSPQFGSPSSSRSPSPSPMPATRPRSPLQSMASLSQSLRVVAPPSPSPVPLKAEILSPRVPIPDILSPTNSIKNDIMSPPHQSPRQGILSPAHPTRAKLVSPISSVCPKSPKVRSPPRTRPRSPMDLPVPRWKPDPIIRQKRSSESRTSVSSISSVSSATEVIVPVTPRPVTIPPTAEKLRRFSEEEGLDLRERSASGEGHDTAESGFDEGSDLSPDHKLEVIVKGEPLDVDSRSQDIIEGEGVKKEDATNMKTEIVPKLDFKSEVLDELCKFAEEGDTTIYTGPQGKTIKVEDEQEVKVVKDDEQIPPLNKGESYIKTTTLRKPPTSSKKTDSPKSLDRSTTPKKEEIESPVNFTSLASVKEDSNSMPKRTLGFMNEKETKIEDKVLTPVDSLKLPVNGTKVSDLLGKNKVPEVSHPRNNLDKSVEMTNANDKVENNFEQDSEKTKSSFEAAHRHKSTSGTSSSSKKYDCAKCHKRSKIKRYNIGVQCRRDKTDAKSSPNSLSGAASCVTQPCFAKVDYGSKHVSLPRPPSHGKPGLEKYKYGQYMHVETYPNGDATVVHMYQEEIDALTKEEQDELAAEYLEVVFSEDDNGFAHHVCGIVHNAAKYMPDLLDYMAEKHAHLFVKAGVIGHIGRNSDLETYTMEKYRDEAMPWGPMSIVNMTSPQQSNDGPILWIRPGEQLIPTAELGKSPAKRKSRTGINELQRLQYLPRATNAREMMFEDRTKAHADHVGAGLDRKTTAAVGVLKAVHCGNEYYHNRVVKDVVAFDAHDFHEIVEKLQLDLHEPPISQCVQWIEDAKLNQLRRDGIRFARIQLCDNDIYFLPRNIIHQFRTVTSVCSVAWHVQLKPYYLPKNPEKEKDKDKEKSPKEENSPVLSPIKVDLPEKKEKSSSSSVSSTPSKHHKSHKHDRKDKHEKERHEKHKHKHKAKDRDKHKEKDHHRGERRSEHKSKKREKDETERVKKRLRMDSGSSVDEPVAESKCEKVSVGDVEEPEAKKAKIEEIEPKDEIKFEPKEELGDEGNVEPKSVPEAAASPQESQVDLEEKVSDVTQECPENKITILEVSPLKKENGNLEKLANVSKFKAAGAVNRPKTPNKAASGQPPCDVLESIMAGMLQPGMHK</sequence>
<feature type="region of interest" description="Disordered" evidence="2">
    <location>
        <begin position="923"/>
        <end position="992"/>
    </location>
</feature>
<feature type="compositionally biased region" description="Basic and acidic residues" evidence="2">
    <location>
        <begin position="206"/>
        <end position="215"/>
    </location>
</feature>
<feature type="compositionally biased region" description="Polar residues" evidence="2">
    <location>
        <begin position="394"/>
        <end position="416"/>
    </location>
</feature>
<feature type="compositionally biased region" description="Basic and acidic residues" evidence="2">
    <location>
        <begin position="952"/>
        <end position="971"/>
    </location>
</feature>
<feature type="compositionally biased region" description="Basic and acidic residues" evidence="2">
    <location>
        <begin position="1057"/>
        <end position="1070"/>
    </location>
</feature>
<feature type="region of interest" description="Disordered" evidence="2">
    <location>
        <begin position="1057"/>
        <end position="1090"/>
    </location>
</feature>
<feature type="compositionally biased region" description="Polar residues" evidence="2">
    <location>
        <begin position="545"/>
        <end position="558"/>
    </location>
</feature>
<feature type="region of interest" description="Disordered" evidence="2">
    <location>
        <begin position="1475"/>
        <end position="1672"/>
    </location>
</feature>
<feature type="compositionally biased region" description="Basic and acidic residues" evidence="2">
    <location>
        <begin position="1551"/>
        <end position="1568"/>
    </location>
</feature>
<accession>A0A8J5N9V9</accession>
<feature type="compositionally biased region" description="Low complexity" evidence="2">
    <location>
        <begin position="768"/>
        <end position="788"/>
    </location>
</feature>
<feature type="compositionally biased region" description="Basic and acidic residues" evidence="2">
    <location>
        <begin position="1615"/>
        <end position="1638"/>
    </location>
</feature>
<comment type="caution">
    <text evidence="3">The sequence shown here is derived from an EMBL/GenBank/DDBJ whole genome shotgun (WGS) entry which is preliminary data.</text>
</comment>
<evidence type="ECO:0000256" key="1">
    <source>
        <dbReference type="ARBA" id="ARBA00010560"/>
    </source>
</evidence>
<feature type="compositionally biased region" description="Low complexity" evidence="2">
    <location>
        <begin position="241"/>
        <end position="255"/>
    </location>
</feature>
<dbReference type="PANTHER" id="PTHR13354:SF11">
    <property type="entry name" value="LYSINE-SPECIFIC DEMETHYLASE 9"/>
    <property type="match status" value="1"/>
</dbReference>
<feature type="compositionally biased region" description="Basic residues" evidence="2">
    <location>
        <begin position="733"/>
        <end position="743"/>
    </location>
</feature>
<feature type="compositionally biased region" description="Basic and acidic residues" evidence="2">
    <location>
        <begin position="800"/>
        <end position="826"/>
    </location>
</feature>
<feature type="compositionally biased region" description="Basic residues" evidence="2">
    <location>
        <begin position="1522"/>
        <end position="1533"/>
    </location>
</feature>
<feature type="compositionally biased region" description="Basic and acidic residues" evidence="2">
    <location>
        <begin position="754"/>
        <end position="767"/>
    </location>
</feature>
<feature type="compositionally biased region" description="Polar residues" evidence="2">
    <location>
        <begin position="350"/>
        <end position="370"/>
    </location>
</feature>
<feature type="compositionally biased region" description="Pro residues" evidence="2">
    <location>
        <begin position="504"/>
        <end position="540"/>
    </location>
</feature>
<evidence type="ECO:0000256" key="2">
    <source>
        <dbReference type="SAM" id="MobiDB-lite"/>
    </source>
</evidence>
<protein>
    <submittedName>
        <fullName evidence="3">Lysine-specific demethylase RSBN1L-like</fullName>
    </submittedName>
</protein>
<dbReference type="PANTHER" id="PTHR13354">
    <property type="entry name" value="ROUND SPERMATID BASIC PROTEIN 1"/>
    <property type="match status" value="1"/>
</dbReference>
<feature type="compositionally biased region" description="Basic and acidic residues" evidence="2">
    <location>
        <begin position="1477"/>
        <end position="1494"/>
    </location>
</feature>
<gene>
    <name evidence="3" type="primary">RSBN1L-L</name>
    <name evidence="3" type="ORF">Hamer_G015421</name>
</gene>
<dbReference type="InterPro" id="IPR026306">
    <property type="entry name" value="RSBN1/Dpy-2/CEP530"/>
</dbReference>
<reference evidence="3" key="1">
    <citation type="journal article" date="2021" name="Sci. Adv.">
        <title>The American lobster genome reveals insights on longevity, neural, and immune adaptations.</title>
        <authorList>
            <person name="Polinski J.M."/>
            <person name="Zimin A.V."/>
            <person name="Clark K.F."/>
            <person name="Kohn A.B."/>
            <person name="Sadowski N."/>
            <person name="Timp W."/>
            <person name="Ptitsyn A."/>
            <person name="Khanna P."/>
            <person name="Romanova D.Y."/>
            <person name="Williams P."/>
            <person name="Greenwood S.J."/>
            <person name="Moroz L.L."/>
            <person name="Walt D.R."/>
            <person name="Bodnar A.G."/>
        </authorList>
    </citation>
    <scope>NUCLEOTIDE SEQUENCE</scope>
    <source>
        <strain evidence="3">GMGI-L3</strain>
    </source>
</reference>
<dbReference type="EMBL" id="JAHLQT010003055">
    <property type="protein sequence ID" value="KAG7176615.1"/>
    <property type="molecule type" value="Genomic_DNA"/>
</dbReference>
<feature type="compositionally biased region" description="Low complexity" evidence="2">
    <location>
        <begin position="620"/>
        <end position="636"/>
    </location>
</feature>
<dbReference type="Proteomes" id="UP000747542">
    <property type="component" value="Unassembled WGS sequence"/>
</dbReference>
<name>A0A8J5N9V9_HOMAM</name>
<keyword evidence="4" id="KW-1185">Reference proteome</keyword>
<comment type="similarity">
    <text evidence="1">Belongs to the round spermatid basic protein 1 family.</text>
</comment>
<feature type="compositionally biased region" description="Pro residues" evidence="2">
    <location>
        <begin position="439"/>
        <end position="476"/>
    </location>
</feature>
<proteinExistence type="inferred from homology"/>
<evidence type="ECO:0000313" key="4">
    <source>
        <dbReference type="Proteomes" id="UP000747542"/>
    </source>
</evidence>
<feature type="region of interest" description="Disordered" evidence="2">
    <location>
        <begin position="693"/>
        <end position="839"/>
    </location>
</feature>
<feature type="compositionally biased region" description="Basic residues" evidence="2">
    <location>
        <begin position="1541"/>
        <end position="1550"/>
    </location>
</feature>
<evidence type="ECO:0000313" key="3">
    <source>
        <dbReference type="EMBL" id="KAG7176615.1"/>
    </source>
</evidence>
<dbReference type="GO" id="GO:0005634">
    <property type="term" value="C:nucleus"/>
    <property type="evidence" value="ECO:0007669"/>
    <property type="project" value="InterPro"/>
</dbReference>